<reference evidence="4 7" key="2">
    <citation type="journal article" date="2021" name="Environ. Microbiol.">
        <title>Gene family expansions and transcriptome signatures uncover fungal adaptations to wood decay.</title>
        <authorList>
            <person name="Hage H."/>
            <person name="Miyauchi S."/>
            <person name="Viragh M."/>
            <person name="Drula E."/>
            <person name="Min B."/>
            <person name="Chaduli D."/>
            <person name="Navarro D."/>
            <person name="Favel A."/>
            <person name="Norest M."/>
            <person name="Lesage-Meessen L."/>
            <person name="Balint B."/>
            <person name="Merenyi Z."/>
            <person name="de Eugenio L."/>
            <person name="Morin E."/>
            <person name="Martinez A.T."/>
            <person name="Baldrian P."/>
            <person name="Stursova M."/>
            <person name="Martinez M.J."/>
            <person name="Novotny C."/>
            <person name="Magnuson J.K."/>
            <person name="Spatafora J.W."/>
            <person name="Maurice S."/>
            <person name="Pangilinan J."/>
            <person name="Andreopoulos W."/>
            <person name="LaButti K."/>
            <person name="Hundley H."/>
            <person name="Na H."/>
            <person name="Kuo A."/>
            <person name="Barry K."/>
            <person name="Lipzen A."/>
            <person name="Henrissat B."/>
            <person name="Riley R."/>
            <person name="Ahrendt S."/>
            <person name="Nagy L.G."/>
            <person name="Grigoriev I.V."/>
            <person name="Martin F."/>
            <person name="Rosso M.N."/>
        </authorList>
    </citation>
    <scope>NUCLEOTIDE SEQUENCE [LARGE SCALE GENOMIC DNA]</scope>
    <source>
        <strain evidence="4 7">CIRM-BRFM 1785</strain>
    </source>
</reference>
<dbReference type="InterPro" id="IPR021765">
    <property type="entry name" value="UstYa-like"/>
</dbReference>
<dbReference type="AlphaFoldDB" id="A0A4Y9XXE0"/>
<dbReference type="Proteomes" id="UP000814176">
    <property type="component" value="Unassembled WGS sequence"/>
</dbReference>
<dbReference type="GeneID" id="72006157"/>
<evidence type="ECO:0000313" key="5">
    <source>
        <dbReference type="EMBL" id="TFY54057.1"/>
    </source>
</evidence>
<evidence type="ECO:0000313" key="6">
    <source>
        <dbReference type="Proteomes" id="UP000298390"/>
    </source>
</evidence>
<comment type="pathway">
    <text evidence="1">Mycotoxin biosynthesis.</text>
</comment>
<name>A0A4Y9XXE0_9APHY</name>
<evidence type="ECO:0000313" key="7">
    <source>
        <dbReference type="Proteomes" id="UP000814176"/>
    </source>
</evidence>
<dbReference type="Pfam" id="PF11807">
    <property type="entry name" value="UstYa"/>
    <property type="match status" value="1"/>
</dbReference>
<dbReference type="RefSeq" id="XP_047772384.1">
    <property type="nucleotide sequence ID" value="XM_047925425.1"/>
</dbReference>
<comment type="caution">
    <text evidence="5">The sequence shown here is derived from an EMBL/GenBank/DDBJ whole genome shotgun (WGS) entry which is preliminary data.</text>
</comment>
<proteinExistence type="inferred from homology"/>
<protein>
    <recommendedName>
        <fullName evidence="8">Tat pathway signal sequence</fullName>
    </recommendedName>
</protein>
<dbReference type="PANTHER" id="PTHR33365:SF4">
    <property type="entry name" value="CYCLOCHLOROTINE BIOSYNTHESIS PROTEIN O"/>
    <property type="match status" value="1"/>
</dbReference>
<evidence type="ECO:0000256" key="3">
    <source>
        <dbReference type="SAM" id="MobiDB-lite"/>
    </source>
</evidence>
<keyword evidence="7" id="KW-1185">Reference proteome</keyword>
<organism evidence="5 6">
    <name type="scientific">Rhodofomes roseus</name>
    <dbReference type="NCBI Taxonomy" id="34475"/>
    <lineage>
        <taxon>Eukaryota</taxon>
        <taxon>Fungi</taxon>
        <taxon>Dikarya</taxon>
        <taxon>Basidiomycota</taxon>
        <taxon>Agaricomycotina</taxon>
        <taxon>Agaricomycetes</taxon>
        <taxon>Polyporales</taxon>
        <taxon>Rhodofomes</taxon>
    </lineage>
</organism>
<dbReference type="EMBL" id="SEKV01000743">
    <property type="protein sequence ID" value="TFY54057.1"/>
    <property type="molecule type" value="Genomic_DNA"/>
</dbReference>
<dbReference type="GO" id="GO:0043386">
    <property type="term" value="P:mycotoxin biosynthetic process"/>
    <property type="evidence" value="ECO:0007669"/>
    <property type="project" value="InterPro"/>
</dbReference>
<reference evidence="5 6" key="1">
    <citation type="submission" date="2019-01" db="EMBL/GenBank/DDBJ databases">
        <title>Genome sequencing of the rare red list fungi Fomitopsis rosea.</title>
        <authorList>
            <person name="Buettner E."/>
            <person name="Kellner H."/>
        </authorList>
    </citation>
    <scope>NUCLEOTIDE SEQUENCE [LARGE SCALE GENOMIC DNA]</scope>
    <source>
        <strain evidence="5 6">DSM 105464</strain>
    </source>
</reference>
<dbReference type="Proteomes" id="UP000298390">
    <property type="component" value="Unassembled WGS sequence"/>
</dbReference>
<dbReference type="EMBL" id="JADCUA010000048">
    <property type="protein sequence ID" value="KAH9828729.1"/>
    <property type="molecule type" value="Genomic_DNA"/>
</dbReference>
<evidence type="ECO:0008006" key="8">
    <source>
        <dbReference type="Google" id="ProtNLM"/>
    </source>
</evidence>
<dbReference type="OrthoDB" id="3687641at2759"/>
<sequence>MPGSEVRYARMPSVDSNYKDEDFDPTSPFPCDSHAAPVPSHSEPNAQQTTLRRYWPTLVGLTFFCASLVLFYRSLHVSETQCAERLSAYSPAIQAVEYNDVVFNGSLRHPSEFRGSPTPELDAAWDRISGLRPLRLSEDDLAKIGKESTPSLAKYHEEDGGGYFATIEIAHHMHCLNMLRKATYWDYYAPLDDSYQKDPDFHRVHLDHCIELLRQSLMCTADVGLITFNWVGNHRTPWPDFSTQHRCRNFDKIVDWNQAHSVLIYGPSLTRTEGVVDLPEPGP</sequence>
<feature type="region of interest" description="Disordered" evidence="3">
    <location>
        <begin position="25"/>
        <end position="45"/>
    </location>
</feature>
<evidence type="ECO:0000313" key="4">
    <source>
        <dbReference type="EMBL" id="KAH9828729.1"/>
    </source>
</evidence>
<dbReference type="STRING" id="34475.A0A4Y9XXE0"/>
<gene>
    <name evidence="4" type="ORF">C8Q71DRAFT_792669</name>
    <name evidence="5" type="ORF">EVJ58_g9082</name>
</gene>
<dbReference type="PANTHER" id="PTHR33365">
    <property type="entry name" value="YALI0B05434P"/>
    <property type="match status" value="1"/>
</dbReference>
<comment type="similarity">
    <text evidence="2">Belongs to the ustYa family.</text>
</comment>
<evidence type="ECO:0000256" key="1">
    <source>
        <dbReference type="ARBA" id="ARBA00004685"/>
    </source>
</evidence>
<evidence type="ECO:0000256" key="2">
    <source>
        <dbReference type="ARBA" id="ARBA00035112"/>
    </source>
</evidence>
<accession>A0A4Y9XXE0</accession>